<dbReference type="EMBL" id="CP010951">
    <property type="protein sequence ID" value="AMO22021.1"/>
    <property type="molecule type" value="Genomic_DNA"/>
</dbReference>
<evidence type="ECO:0008006" key="4">
    <source>
        <dbReference type="Google" id="ProtNLM"/>
    </source>
</evidence>
<dbReference type="OrthoDB" id="121633at2"/>
<proteinExistence type="predicted"/>
<sequence length="126" mass="14119">MQIQVNTGNGIANKDALERWAAAYLNDTLGRFREELSRIEVQLTDDSRGKKGDDRRCMLEARLNGHAPIAVNHNGESMDDAFRGATVKLIRALERTLGKLDRHEHRARHTIRKDAQEPADTAADSS</sequence>
<organism evidence="2 3">
    <name type="scientific">Ramlibacter tataouinensis</name>
    <dbReference type="NCBI Taxonomy" id="94132"/>
    <lineage>
        <taxon>Bacteria</taxon>
        <taxon>Pseudomonadati</taxon>
        <taxon>Pseudomonadota</taxon>
        <taxon>Betaproteobacteria</taxon>
        <taxon>Burkholderiales</taxon>
        <taxon>Comamonadaceae</taxon>
        <taxon>Ramlibacter</taxon>
    </lineage>
</organism>
<gene>
    <name evidence="2" type="ORF">UC35_02940</name>
</gene>
<dbReference type="InterPro" id="IPR003489">
    <property type="entry name" value="RHF/RaiA"/>
</dbReference>
<keyword evidence="3" id="KW-1185">Reference proteome</keyword>
<evidence type="ECO:0000313" key="2">
    <source>
        <dbReference type="EMBL" id="AMO22021.1"/>
    </source>
</evidence>
<name>A0A127JPU6_9BURK</name>
<reference evidence="2 3" key="1">
    <citation type="journal article" date="2014" name="Int. J. Syst. Evol. Microbiol.">
        <title>Ramlibacter solisilvae sp. nov., isolated from forest soil, and emended description of the genus Ramlibacter.</title>
        <authorList>
            <person name="Lee H.J."/>
            <person name="Lee S.H."/>
            <person name="Lee S.S."/>
            <person name="Lee J.S."/>
            <person name="Kim Y."/>
            <person name="Kim S.C."/>
            <person name="Jeon C.O."/>
        </authorList>
    </citation>
    <scope>NUCLEOTIDE SEQUENCE [LARGE SCALE GENOMIC DNA]</scope>
    <source>
        <strain evidence="2 3">5-10</strain>
    </source>
</reference>
<evidence type="ECO:0000313" key="3">
    <source>
        <dbReference type="Proteomes" id="UP000070433"/>
    </source>
</evidence>
<accession>A0A127JPU6</accession>
<dbReference type="InterPro" id="IPR036567">
    <property type="entry name" value="RHF-like"/>
</dbReference>
<protein>
    <recommendedName>
        <fullName evidence="4">Ribosomal subunit Interface protein</fullName>
    </recommendedName>
</protein>
<dbReference type="Gene3D" id="3.30.160.100">
    <property type="entry name" value="Ribosome hibernation promotion factor-like"/>
    <property type="match status" value="1"/>
</dbReference>
<evidence type="ECO:0000256" key="1">
    <source>
        <dbReference type="SAM" id="MobiDB-lite"/>
    </source>
</evidence>
<dbReference type="RefSeq" id="WP_061496027.1">
    <property type="nucleotide sequence ID" value="NZ_CP010951.1"/>
</dbReference>
<dbReference type="Pfam" id="PF02482">
    <property type="entry name" value="Ribosomal_S30AE"/>
    <property type="match status" value="1"/>
</dbReference>
<dbReference type="SUPFAM" id="SSF69754">
    <property type="entry name" value="Ribosome binding protein Y (YfiA homologue)"/>
    <property type="match status" value="1"/>
</dbReference>
<dbReference type="AlphaFoldDB" id="A0A127JPU6"/>
<dbReference type="Proteomes" id="UP000070433">
    <property type="component" value="Chromosome"/>
</dbReference>
<feature type="region of interest" description="Disordered" evidence="1">
    <location>
        <begin position="101"/>
        <end position="126"/>
    </location>
</feature>